<proteinExistence type="predicted"/>
<evidence type="ECO:0000313" key="3">
    <source>
        <dbReference type="Proteomes" id="UP000006755"/>
    </source>
</evidence>
<name>K2JR44_9GAMM</name>
<sequence>MSFDVCVQWFRRGEADWVATDLVLEAFGSALIAEDDFGWRLSFGQEAMSDIYLSFDGDDTSRVCAVTVNRPSTADAMWVALFGLLGIGNSVFFFPEGGLFVRSSNVREHLPIDLIEALGEPQPIVQSQDLVRAIQSS</sequence>
<evidence type="ECO:0000313" key="2">
    <source>
        <dbReference type="EMBL" id="EKE77803.1"/>
    </source>
</evidence>
<comment type="caution">
    <text evidence="2">The sequence shown here is derived from an EMBL/GenBank/DDBJ whole genome shotgun (WGS) entry which is preliminary data.</text>
</comment>
<dbReference type="Proteomes" id="UP000006755">
    <property type="component" value="Unassembled WGS sequence"/>
</dbReference>
<dbReference type="RefSeq" id="WP_008482060.1">
    <property type="nucleotide sequence ID" value="NZ_AMRI01000001.1"/>
</dbReference>
<evidence type="ECO:0000256" key="1">
    <source>
        <dbReference type="SAM" id="Phobius"/>
    </source>
</evidence>
<keyword evidence="3" id="KW-1185">Reference proteome</keyword>
<dbReference type="EMBL" id="AMRI01000001">
    <property type="protein sequence ID" value="EKE77803.1"/>
    <property type="molecule type" value="Genomic_DNA"/>
</dbReference>
<keyword evidence="1" id="KW-0812">Transmembrane</keyword>
<keyword evidence="1" id="KW-0472">Membrane</keyword>
<dbReference type="AlphaFoldDB" id="K2JR44"/>
<accession>K2JR44</accession>
<reference evidence="2 3" key="1">
    <citation type="journal article" date="2012" name="J. Bacteriol.">
        <title>Genome Sequence of Gallaecimonas xiamenensis Type Strain 3-C-1.</title>
        <authorList>
            <person name="Lai Q."/>
            <person name="Wang L."/>
            <person name="Wang W."/>
            <person name="Shao Z."/>
        </authorList>
    </citation>
    <scope>NUCLEOTIDE SEQUENCE [LARGE SCALE GENOMIC DNA]</scope>
    <source>
        <strain evidence="2 3">3-C-1</strain>
    </source>
</reference>
<protein>
    <submittedName>
        <fullName evidence="2">Uncharacterized protein</fullName>
    </submittedName>
</protein>
<dbReference type="OrthoDB" id="673705at2"/>
<feature type="transmembrane region" description="Helical" evidence="1">
    <location>
        <begin position="76"/>
        <end position="94"/>
    </location>
</feature>
<keyword evidence="1" id="KW-1133">Transmembrane helix</keyword>
<organism evidence="2 3">
    <name type="scientific">Gallaecimonas xiamenensis 3-C-1</name>
    <dbReference type="NCBI Taxonomy" id="745411"/>
    <lineage>
        <taxon>Bacteria</taxon>
        <taxon>Pseudomonadati</taxon>
        <taxon>Pseudomonadota</taxon>
        <taxon>Gammaproteobacteria</taxon>
        <taxon>Enterobacterales</taxon>
        <taxon>Gallaecimonadaceae</taxon>
        <taxon>Gallaecimonas</taxon>
    </lineage>
</organism>
<gene>
    <name evidence="2" type="ORF">B3C1_00045</name>
</gene>